<feature type="non-terminal residue" evidence="1">
    <location>
        <position position="1"/>
    </location>
</feature>
<reference evidence="1 2" key="1">
    <citation type="submission" date="2024-07" db="EMBL/GenBank/DDBJ databases">
        <title>Enhanced genomic and transcriptomic resources for Trichinella pseudospiralis and T. spiralis underpin the discovery of pronounced molecular differences between stages and species.</title>
        <authorList>
            <person name="Pasi K.K."/>
            <person name="La Rosa G."/>
            <person name="Gomez-Morales M.A."/>
            <person name="Tosini F."/>
            <person name="Sumanam S."/>
            <person name="Young N.D."/>
            <person name="Chang B.C."/>
            <person name="Robin G.B."/>
        </authorList>
    </citation>
    <scope>NUCLEOTIDE SEQUENCE [LARGE SCALE GENOMIC DNA]</scope>
    <source>
        <strain evidence="1">ISS534</strain>
    </source>
</reference>
<dbReference type="EMBL" id="JBEUSY010000167">
    <property type="protein sequence ID" value="KAL1243626.1"/>
    <property type="molecule type" value="Genomic_DNA"/>
</dbReference>
<keyword evidence="2" id="KW-1185">Reference proteome</keyword>
<evidence type="ECO:0000313" key="2">
    <source>
        <dbReference type="Proteomes" id="UP001558632"/>
    </source>
</evidence>
<keyword evidence="1" id="KW-0436">Ligase</keyword>
<name>A0ABR3KVB0_TRISP</name>
<organism evidence="1 2">
    <name type="scientific">Trichinella spiralis</name>
    <name type="common">Trichina worm</name>
    <dbReference type="NCBI Taxonomy" id="6334"/>
    <lineage>
        <taxon>Eukaryota</taxon>
        <taxon>Metazoa</taxon>
        <taxon>Ecdysozoa</taxon>
        <taxon>Nematoda</taxon>
        <taxon>Enoplea</taxon>
        <taxon>Dorylaimia</taxon>
        <taxon>Trichinellida</taxon>
        <taxon>Trichinellidae</taxon>
        <taxon>Trichinella</taxon>
    </lineage>
</organism>
<dbReference type="GO" id="GO:0016874">
    <property type="term" value="F:ligase activity"/>
    <property type="evidence" value="ECO:0007669"/>
    <property type="project" value="UniProtKB-KW"/>
</dbReference>
<gene>
    <name evidence="1" type="ORF">TSPI_07074</name>
</gene>
<proteinExistence type="predicted"/>
<comment type="caution">
    <text evidence="1">The sequence shown here is derived from an EMBL/GenBank/DDBJ whole genome shotgun (WGS) entry which is preliminary data.</text>
</comment>
<protein>
    <submittedName>
        <fullName evidence="1">Alanine--tRNA ligase</fullName>
    </submittedName>
</protein>
<sequence>VLERLVQVQDRYEYVRLSSTKNPSCSAGNKCKSECGCRSR</sequence>
<dbReference type="Proteomes" id="UP001558632">
    <property type="component" value="Unassembled WGS sequence"/>
</dbReference>
<evidence type="ECO:0000313" key="1">
    <source>
        <dbReference type="EMBL" id="KAL1243626.1"/>
    </source>
</evidence>
<accession>A0ABR3KVB0</accession>